<dbReference type="AlphaFoldDB" id="A0A848L8Z3"/>
<keyword evidence="2" id="KW-1185">Reference proteome</keyword>
<protein>
    <submittedName>
        <fullName evidence="1">Uncharacterized protein</fullName>
    </submittedName>
</protein>
<name>A0A848L8Z3_9BACT</name>
<proteinExistence type="predicted"/>
<evidence type="ECO:0000313" key="1">
    <source>
        <dbReference type="EMBL" id="NMO15470.1"/>
    </source>
</evidence>
<sequence>MMSEHLFYDFSASTREDALVTRRDAEGGPLSDMFSTLREMLARGALFRFRVRKMPQQCDGMVRGNNPDFLSHLDSAMSRLGFTKPISTGHRCRLYDRPDAAMICDGLPRGGVENRLSFTLGGSSDGALRRILGEVAMEPSLEVKVYRWTPELR</sequence>
<dbReference type="EMBL" id="JABBJJ010000040">
    <property type="protein sequence ID" value="NMO15470.1"/>
    <property type="molecule type" value="Genomic_DNA"/>
</dbReference>
<reference evidence="1 2" key="1">
    <citation type="submission" date="2020-04" db="EMBL/GenBank/DDBJ databases">
        <title>Draft genome of Pyxidicoccus fallax type strain.</title>
        <authorList>
            <person name="Whitworth D.E."/>
        </authorList>
    </citation>
    <scope>NUCLEOTIDE SEQUENCE [LARGE SCALE GENOMIC DNA]</scope>
    <source>
        <strain evidence="1 2">DSM 14698</strain>
    </source>
</reference>
<organism evidence="1 2">
    <name type="scientific">Pyxidicoccus fallax</name>
    <dbReference type="NCBI Taxonomy" id="394095"/>
    <lineage>
        <taxon>Bacteria</taxon>
        <taxon>Pseudomonadati</taxon>
        <taxon>Myxococcota</taxon>
        <taxon>Myxococcia</taxon>
        <taxon>Myxococcales</taxon>
        <taxon>Cystobacterineae</taxon>
        <taxon>Myxococcaceae</taxon>
        <taxon>Pyxidicoccus</taxon>
    </lineage>
</organism>
<dbReference type="Proteomes" id="UP000518300">
    <property type="component" value="Unassembled WGS sequence"/>
</dbReference>
<gene>
    <name evidence="1" type="ORF">HG543_11480</name>
</gene>
<evidence type="ECO:0000313" key="2">
    <source>
        <dbReference type="Proteomes" id="UP000518300"/>
    </source>
</evidence>
<accession>A0A848L8Z3</accession>
<comment type="caution">
    <text evidence="1">The sequence shown here is derived from an EMBL/GenBank/DDBJ whole genome shotgun (WGS) entry which is preliminary data.</text>
</comment>